<dbReference type="GO" id="GO:0006623">
    <property type="term" value="P:protein targeting to vacuole"/>
    <property type="evidence" value="ECO:0007669"/>
    <property type="project" value="TreeGrafter"/>
</dbReference>
<feature type="compositionally biased region" description="Low complexity" evidence="3">
    <location>
        <begin position="2351"/>
        <end position="2361"/>
    </location>
</feature>
<feature type="region of interest" description="Disordered" evidence="3">
    <location>
        <begin position="574"/>
        <end position="608"/>
    </location>
</feature>
<proteinExistence type="inferred from homology"/>
<dbReference type="EMBL" id="CAMXCT020001324">
    <property type="protein sequence ID" value="CAL1142365.1"/>
    <property type="molecule type" value="Genomic_DNA"/>
</dbReference>
<comment type="caution">
    <text evidence="4">The sequence shown here is derived from an EMBL/GenBank/DDBJ whole genome shotgun (WGS) entry which is preliminary data.</text>
</comment>
<gene>
    <name evidence="4" type="ORF">C1SCF055_LOCUS16097</name>
</gene>
<dbReference type="OrthoDB" id="428159at2759"/>
<evidence type="ECO:0000256" key="1">
    <source>
        <dbReference type="ARBA" id="ARBA00006545"/>
    </source>
</evidence>
<feature type="region of interest" description="Disordered" evidence="3">
    <location>
        <begin position="2412"/>
        <end position="2458"/>
    </location>
</feature>
<feature type="compositionally biased region" description="Low complexity" evidence="3">
    <location>
        <begin position="2435"/>
        <end position="2451"/>
    </location>
</feature>
<evidence type="ECO:0000256" key="2">
    <source>
        <dbReference type="SAM" id="Coils"/>
    </source>
</evidence>
<reference evidence="5 6" key="2">
    <citation type="submission" date="2024-05" db="EMBL/GenBank/DDBJ databases">
        <authorList>
            <person name="Chen Y."/>
            <person name="Shah S."/>
            <person name="Dougan E. K."/>
            <person name="Thang M."/>
            <person name="Chan C."/>
        </authorList>
    </citation>
    <scope>NUCLEOTIDE SEQUENCE [LARGE SCALE GENOMIC DNA]</scope>
</reference>
<evidence type="ECO:0000313" key="5">
    <source>
        <dbReference type="EMBL" id="CAL4776302.1"/>
    </source>
</evidence>
<dbReference type="InterPro" id="IPR026847">
    <property type="entry name" value="VPS13"/>
</dbReference>
<evidence type="ECO:0000256" key="3">
    <source>
        <dbReference type="SAM" id="MobiDB-lite"/>
    </source>
</evidence>
<reference evidence="4" key="1">
    <citation type="submission" date="2022-10" db="EMBL/GenBank/DDBJ databases">
        <authorList>
            <person name="Chen Y."/>
            <person name="Dougan E. K."/>
            <person name="Chan C."/>
            <person name="Rhodes N."/>
            <person name="Thang M."/>
        </authorList>
    </citation>
    <scope>NUCLEOTIDE SEQUENCE</scope>
</reference>
<evidence type="ECO:0000313" key="6">
    <source>
        <dbReference type="Proteomes" id="UP001152797"/>
    </source>
</evidence>
<dbReference type="EMBL" id="CAMXCT030001324">
    <property type="protein sequence ID" value="CAL4776302.1"/>
    <property type="molecule type" value="Genomic_DNA"/>
</dbReference>
<feature type="coiled-coil region" evidence="2">
    <location>
        <begin position="763"/>
        <end position="796"/>
    </location>
</feature>
<dbReference type="EMBL" id="CAMXCT010001324">
    <property type="protein sequence ID" value="CAI3988990.1"/>
    <property type="molecule type" value="Genomic_DNA"/>
</dbReference>
<feature type="region of interest" description="Disordered" evidence="3">
    <location>
        <begin position="2507"/>
        <end position="2527"/>
    </location>
</feature>
<name>A0A9P1CCG9_9DINO</name>
<keyword evidence="2" id="KW-0175">Coiled coil</keyword>
<comment type="similarity">
    <text evidence="1">Belongs to the VPS13 family.</text>
</comment>
<feature type="compositionally biased region" description="Pro residues" evidence="3">
    <location>
        <begin position="2416"/>
        <end position="2434"/>
    </location>
</feature>
<evidence type="ECO:0000313" key="4">
    <source>
        <dbReference type="EMBL" id="CAI3988990.1"/>
    </source>
</evidence>
<dbReference type="PANTHER" id="PTHR16166:SF93">
    <property type="entry name" value="INTERMEMBRANE LIPID TRANSFER PROTEIN VPS13"/>
    <property type="match status" value="1"/>
</dbReference>
<sequence length="2577" mass="284661">MFESIVNSLLEKYLAPYLDNMSASNLRFRLGKMSAKNLKLKSSLCALLGFDELQLQVGELKVLEIEVPFFALLSGGITVTLEKLEVDAVINALSDGKSGEQRLEELRQTRIASVEHQAAQQIEVRKHQRLVEAAKQEGRDLDAGMVAKVARHFISNVKIQISNLQCRLSDPESGAHVAAELGELYGRAPTEEEREKATTTQTEVEVARSTSSFQEEAHIAKAIGFKNFCIKGGYQVSQDILTLHFLQVILLQGHGNMAVEIDFGLKENSDSVRLGVMAGMKLSPDQITALIKISNALGEESNRLQALLVPPGAEQMVNLTTKKGIKKADDEYVSLCSRYYRDELEGAVPGRRLPELTMSEEFRLKVLRDVVPLKMQAEWFMPVMQDLQEARRRDSKKHRSWPTKMLQSFSCWAEDSGQGDPHKIMKELHNEAEVTAGDQMTGLKDVVVPNNLSMELQIGTLQLRLDGDDGDAILLTTLKSVGLVAGVTQGVDYRGEQSADFKIDFVLQSFSITHHAADMLRFGTAKDKPAFKVTVDNRLEETRNVVALDVAMQPLELFFDDSILRELRKLQSEVTATATPSPAREAQLPVLREDSLKSQQKKKEKAEDEEVLQSYYQMGKAWMETSSGQEMLQEAKKRTPDELEIHVELQAPRVYFPVRGKAAVHISLGVLEVESHNLTPDAGELVVKLQPAAREPVLAVVTLQGVKHPMISMRPLITTMTFNDACARVIVQLESMEVEASPDLIQILATVPAVLQDAMALEAANLRDKKTEEEQAEEMAEEVKREEQKVAKVAAAVAEEKPTRILQAILDIQNIGIMLNSDIDRSAPVLRLFVALRSVEVCQQGSSISMPLETMALSEGAPCKQMMRLRADGFNLEVGRFEPLLEPFALSCQLHKDDAAGIDVHIFGRKPLLLNLNPFTLRRLQWYSTRLAGSIVPMPPEAQPVPVRYALLNLSAVPIGLCLKLQDKPGQICWMDVPPTGQAWRCLDRIDFAFPPSLGVAVAKPHLPAQQRQTERLDLGLLNSVRIPNSNLMVQLLRPSVLGAVILVSSKVLIFNETSVPLALRFDSAIPLVWTSCATSAIVDGSSHLTESDIRQGQTPGAVPSWLMPGAFASVPLELPQQDEDDEDDEGATIWEVMMKTQPNQWGRACINTSSSFADIQCGNHHVLAVVDYNQSAPPACEEWLRIKLLPPLQLTSCLPCKVEVQYYGQDEEAESAREVILSETDTVQIYDLPFPQSVRLRARISGGTWSTWGYLELNEEDIGEQDRMMSRLEAEMQVEPPDAGEFTFALLDKGNGKVQLCCQTWLIDRTGWNLGVSREGPLVDAGHGVLLCGNNMKYHKIISNGKCSTDFSLPSGYNDHTVTSTPEGVFVTVRARPLVGQEEDIVRCLEIVPRVVVQNDTGQLVEFRSGDGRATIRPGEMSSPKFTAETAQFRSQDAVNWSTEIPITEDVAGTASISVGSSCYTLDIRTENGVIFILLLRGSKFALCNKTKHDCEMRVRNMHFRAGPGAVVDFAWTDPFDKDKDMEAELILDDEDFPINPRITYHKRLRGRMELCSSFEKTKHFLEVRERNDEAFTDSAVTLNLVLPRIGVSLMGRAPRQVRISELLYLELALLQVVATTKPKQDKQMLHVALGDLQLDYQVPNNPLQHCVILGNRGASGRRLARSVFQLHAERCQISSPDVHLSTLSFRLDELEVSVDDTLISTMLGVADILMPASSSKTAAGFPMSSVERVREKVGQAILEPRSIPAPAAIFQIDDLIMSAISVKIWARIRLKRVACMLPSWAIGLVGALSLSDSMSMEGATIALSPKYLKHLHGKVADLASGFVREWMGNMLRSVASVLGHSSLLAIPRAPVDLIEAAGSFASDHAPSSGFVDAMTFDPEYAARHKHQRQQPIRGASEGMSTAVSSFGQGISGMLDVFRRPVEGAKNDGVKGFVKGIGTGFVSGMVKGVTGIKDAAMDFGRGLVAEVNRKINPTQEVKRRVRHPRATYGPVGAVLDYSELDAHVIAYIHSQVDPSYAIEAIVPLFKWEQPKVQADSDGELGPSFEVMVLTHDKVLLAEVPYLRLYEVESFYPDAGYERSHPNMVHTRFLQHLRSERPSSQRSRSGQFQIRQECPYSSVRSVRWATGNASQKPPLLLETGRQGSQTQLLEVLMPWSVCDELPSATCSLLSSIDSGVLPPKKVEILQHTLATLRSSLQGDELENKTVVDEECWEVQRAAIAAGFESGWQPPFLPTEPEQQQGWLAEGLEKRHPLLDLTRSNSRKKKGPPMRQLRFWKPNGTWQREINEHTDGEGWQYATGWGSRDWRASPRIMLDVVRARKWTMKYTLNFVAQINSKAPSPWLSLPMSVSPSAAPSVSDGDSLPPLSAPVSAEPSPKRHGHRHEREEPNGKPGTIAARQLHALASDAHLALPPSAPPPAQPPPWQPPPAQPPLRQQPASAPASAQLPGPLRPRAAGETAVVKTLPLERRADRVQLAYPRACSVTSPSSVQSMSFVRSPMSAVAPTQMTPRPMHPQAVGSPQVVSSIWHPSQRSVQATSMPVYRPQVDVLASSRSSVASRVSASRPQHPSIVQRR</sequence>
<dbReference type="PANTHER" id="PTHR16166">
    <property type="entry name" value="VACUOLAR PROTEIN SORTING-ASSOCIATED PROTEIN VPS13"/>
    <property type="match status" value="1"/>
</dbReference>
<keyword evidence="6" id="KW-1185">Reference proteome</keyword>
<protein>
    <submittedName>
        <fullName evidence="4">Uncharacterized protein</fullName>
    </submittedName>
</protein>
<feature type="compositionally biased region" description="Low complexity" evidence="3">
    <location>
        <begin position="2556"/>
        <end position="2567"/>
    </location>
</feature>
<dbReference type="GO" id="GO:0045053">
    <property type="term" value="P:protein retention in Golgi apparatus"/>
    <property type="evidence" value="ECO:0007669"/>
    <property type="project" value="TreeGrafter"/>
</dbReference>
<dbReference type="Proteomes" id="UP001152797">
    <property type="component" value="Unassembled WGS sequence"/>
</dbReference>
<accession>A0A9P1CCG9</accession>
<organism evidence="4">
    <name type="scientific">Cladocopium goreaui</name>
    <dbReference type="NCBI Taxonomy" id="2562237"/>
    <lineage>
        <taxon>Eukaryota</taxon>
        <taxon>Sar</taxon>
        <taxon>Alveolata</taxon>
        <taxon>Dinophyceae</taxon>
        <taxon>Suessiales</taxon>
        <taxon>Symbiodiniaceae</taxon>
        <taxon>Cladocopium</taxon>
    </lineage>
</organism>
<feature type="region of interest" description="Disordered" evidence="3">
    <location>
        <begin position="2556"/>
        <end position="2577"/>
    </location>
</feature>
<feature type="region of interest" description="Disordered" evidence="3">
    <location>
        <begin position="2351"/>
        <end position="2396"/>
    </location>
</feature>